<gene>
    <name evidence="2" type="ORF">PLEPLA_LOCUS37757</name>
</gene>
<evidence type="ECO:0000256" key="1">
    <source>
        <dbReference type="SAM" id="MobiDB-lite"/>
    </source>
</evidence>
<accession>A0A9N7VIV1</accession>
<sequence>MASKGHADLVCEANPPQAGRGKTETGPAHPVWERHIDMGHIQRPLPPSILPPPPQPPNPWPQTSASSHHSIVCMGSSSARLLSGEAPQHVLYAQTDDTAALARQLQHKENNVLPRSFIKTLSSPGNSFAHDK</sequence>
<comment type="caution">
    <text evidence="2">The sequence shown here is derived from an EMBL/GenBank/DDBJ whole genome shotgun (WGS) entry which is preliminary data.</text>
</comment>
<proteinExistence type="predicted"/>
<evidence type="ECO:0000313" key="2">
    <source>
        <dbReference type="EMBL" id="CAB1450068.1"/>
    </source>
</evidence>
<feature type="region of interest" description="Disordered" evidence="1">
    <location>
        <begin position="41"/>
        <end position="69"/>
    </location>
</feature>
<protein>
    <submittedName>
        <fullName evidence="2">Uncharacterized protein</fullName>
    </submittedName>
</protein>
<feature type="compositionally biased region" description="Pro residues" evidence="1">
    <location>
        <begin position="44"/>
        <end position="60"/>
    </location>
</feature>
<dbReference type="Proteomes" id="UP001153269">
    <property type="component" value="Unassembled WGS sequence"/>
</dbReference>
<keyword evidence="3" id="KW-1185">Reference proteome</keyword>
<feature type="region of interest" description="Disordered" evidence="1">
    <location>
        <begin position="1"/>
        <end position="29"/>
    </location>
</feature>
<name>A0A9N7VIV1_PLEPL</name>
<dbReference type="EMBL" id="CADEAL010004039">
    <property type="protein sequence ID" value="CAB1450068.1"/>
    <property type="molecule type" value="Genomic_DNA"/>
</dbReference>
<reference evidence="2" key="1">
    <citation type="submission" date="2020-03" db="EMBL/GenBank/DDBJ databases">
        <authorList>
            <person name="Weist P."/>
        </authorList>
    </citation>
    <scope>NUCLEOTIDE SEQUENCE</scope>
</reference>
<dbReference type="AlphaFoldDB" id="A0A9N7VIV1"/>
<organism evidence="2 3">
    <name type="scientific">Pleuronectes platessa</name>
    <name type="common">European plaice</name>
    <dbReference type="NCBI Taxonomy" id="8262"/>
    <lineage>
        <taxon>Eukaryota</taxon>
        <taxon>Metazoa</taxon>
        <taxon>Chordata</taxon>
        <taxon>Craniata</taxon>
        <taxon>Vertebrata</taxon>
        <taxon>Euteleostomi</taxon>
        <taxon>Actinopterygii</taxon>
        <taxon>Neopterygii</taxon>
        <taxon>Teleostei</taxon>
        <taxon>Neoteleostei</taxon>
        <taxon>Acanthomorphata</taxon>
        <taxon>Carangaria</taxon>
        <taxon>Pleuronectiformes</taxon>
        <taxon>Pleuronectoidei</taxon>
        <taxon>Pleuronectidae</taxon>
        <taxon>Pleuronectes</taxon>
    </lineage>
</organism>
<evidence type="ECO:0000313" key="3">
    <source>
        <dbReference type="Proteomes" id="UP001153269"/>
    </source>
</evidence>